<evidence type="ECO:0008006" key="4">
    <source>
        <dbReference type="Google" id="ProtNLM"/>
    </source>
</evidence>
<reference evidence="2 3" key="1">
    <citation type="submission" date="2019-02" db="EMBL/GenBank/DDBJ databases">
        <title>Deep-cultivation of Planctomycetes and their phenomic and genomic characterization uncovers novel biology.</title>
        <authorList>
            <person name="Wiegand S."/>
            <person name="Jogler M."/>
            <person name="Boedeker C."/>
            <person name="Pinto D."/>
            <person name="Vollmers J."/>
            <person name="Rivas-Marin E."/>
            <person name="Kohn T."/>
            <person name="Peeters S.H."/>
            <person name="Heuer A."/>
            <person name="Rast P."/>
            <person name="Oberbeckmann S."/>
            <person name="Bunk B."/>
            <person name="Jeske O."/>
            <person name="Meyerdierks A."/>
            <person name="Storesund J.E."/>
            <person name="Kallscheuer N."/>
            <person name="Luecker S."/>
            <person name="Lage O.M."/>
            <person name="Pohl T."/>
            <person name="Merkel B.J."/>
            <person name="Hornburger P."/>
            <person name="Mueller R.-W."/>
            <person name="Bruemmer F."/>
            <person name="Labrenz M."/>
            <person name="Spormann A.M."/>
            <person name="Op den Camp H."/>
            <person name="Overmann J."/>
            <person name="Amann R."/>
            <person name="Jetten M.S.M."/>
            <person name="Mascher T."/>
            <person name="Medema M.H."/>
            <person name="Devos D.P."/>
            <person name="Kaster A.-K."/>
            <person name="Ovreas L."/>
            <person name="Rohde M."/>
            <person name="Galperin M.Y."/>
            <person name="Jogler C."/>
        </authorList>
    </citation>
    <scope>NUCLEOTIDE SEQUENCE [LARGE SCALE GENOMIC DNA]</scope>
    <source>
        <strain evidence="2 3">Pla163</strain>
    </source>
</reference>
<name>A0A518CUT8_9BACT</name>
<dbReference type="EMBL" id="CP036290">
    <property type="protein sequence ID" value="QDU82978.1"/>
    <property type="molecule type" value="Genomic_DNA"/>
</dbReference>
<gene>
    <name evidence="2" type="ORF">Pla163_00730</name>
</gene>
<dbReference type="RefSeq" id="WP_419186151.1">
    <property type="nucleotide sequence ID" value="NZ_CP036290.1"/>
</dbReference>
<proteinExistence type="predicted"/>
<protein>
    <recommendedName>
        <fullName evidence="4">WD40-like Beta Propeller Repeat protein</fullName>
    </recommendedName>
</protein>
<dbReference type="PROSITE" id="PS51257">
    <property type="entry name" value="PROKAR_LIPOPROTEIN"/>
    <property type="match status" value="1"/>
</dbReference>
<dbReference type="Proteomes" id="UP000319342">
    <property type="component" value="Chromosome"/>
</dbReference>
<sequence precursor="true">MLGRLGTARAAVALALLFGFGCQGADGSRGAERRAPAVFEGPRPAASESARTATWPFVLVARDGERIDLLGYGVGRGGYAVREVPDNGFAREFNVVTPTWTGEGAWLAFEYVPADGDADTTWRIALAEGRGDGFHVVAVSEHRAAAWADWAVATPDGARIAAWVLEDEYALHLMERIGDRLVVTERRHPEAVKAFPSFGPNGRLAVRLPLKGSPLRYANAIDGVLGEPLHAVDEVRFDARGERWAYSGRRADGWYVFAGTESSPTAEAGPFDEIGPFEFVGVELVRARVRDASGWRWVELVPR</sequence>
<dbReference type="AlphaFoldDB" id="A0A518CUT8"/>
<accession>A0A518CUT8</accession>
<organism evidence="2 3">
    <name type="scientific">Rohdeia mirabilis</name>
    <dbReference type="NCBI Taxonomy" id="2528008"/>
    <lineage>
        <taxon>Bacteria</taxon>
        <taxon>Pseudomonadati</taxon>
        <taxon>Planctomycetota</taxon>
        <taxon>Planctomycetia</taxon>
        <taxon>Planctomycetia incertae sedis</taxon>
        <taxon>Rohdeia</taxon>
    </lineage>
</organism>
<keyword evidence="3" id="KW-1185">Reference proteome</keyword>
<feature type="chain" id="PRO_5021829099" description="WD40-like Beta Propeller Repeat protein" evidence="1">
    <location>
        <begin position="25"/>
        <end position="303"/>
    </location>
</feature>
<evidence type="ECO:0000313" key="2">
    <source>
        <dbReference type="EMBL" id="QDU82978.1"/>
    </source>
</evidence>
<keyword evidence="1" id="KW-0732">Signal</keyword>
<feature type="signal peptide" evidence="1">
    <location>
        <begin position="1"/>
        <end position="24"/>
    </location>
</feature>
<evidence type="ECO:0000313" key="3">
    <source>
        <dbReference type="Proteomes" id="UP000319342"/>
    </source>
</evidence>
<evidence type="ECO:0000256" key="1">
    <source>
        <dbReference type="SAM" id="SignalP"/>
    </source>
</evidence>